<dbReference type="PROSITE" id="PS50112">
    <property type="entry name" value="PAS"/>
    <property type="match status" value="1"/>
</dbReference>
<name>A0ABT3NVB3_9PROT</name>
<evidence type="ECO:0000313" key="17">
    <source>
        <dbReference type="Proteomes" id="UP001526430"/>
    </source>
</evidence>
<evidence type="ECO:0000256" key="8">
    <source>
        <dbReference type="ARBA" id="ARBA00022741"/>
    </source>
</evidence>
<feature type="domain" description="PAC" evidence="15">
    <location>
        <begin position="101"/>
        <end position="155"/>
    </location>
</feature>
<dbReference type="InterPro" id="IPR011102">
    <property type="entry name" value="Sig_transdc_His_kinase_HWE"/>
</dbReference>
<dbReference type="Proteomes" id="UP001526430">
    <property type="component" value="Unassembled WGS sequence"/>
</dbReference>
<evidence type="ECO:0000313" key="16">
    <source>
        <dbReference type="EMBL" id="MCW8086090.1"/>
    </source>
</evidence>
<reference evidence="16 17" key="1">
    <citation type="submission" date="2022-10" db="EMBL/GenBank/DDBJ databases">
        <title>Roseococcus glaciei nov., sp. nov., isolated from glacier.</title>
        <authorList>
            <person name="Liu Q."/>
            <person name="Xin Y.-H."/>
        </authorList>
    </citation>
    <scope>NUCLEOTIDE SEQUENCE [LARGE SCALE GENOMIC DNA]</scope>
    <source>
        <strain evidence="16 17">MDT2-1-1</strain>
    </source>
</reference>
<dbReference type="InterPro" id="IPR011495">
    <property type="entry name" value="Sig_transdc_His_kin_sub2_dim/P"/>
</dbReference>
<keyword evidence="17" id="KW-1185">Reference proteome</keyword>
<dbReference type="InterPro" id="IPR036890">
    <property type="entry name" value="HATPase_C_sf"/>
</dbReference>
<keyword evidence="4" id="KW-0285">Flavoprotein</keyword>
<dbReference type="RefSeq" id="WP_301590062.1">
    <property type="nucleotide sequence ID" value="NZ_JAPFQI010000006.1"/>
</dbReference>
<dbReference type="InterPro" id="IPR003594">
    <property type="entry name" value="HATPase_dom"/>
</dbReference>
<keyword evidence="6" id="KW-0808">Transferase</keyword>
<dbReference type="PANTHER" id="PTHR41523">
    <property type="entry name" value="TWO-COMPONENT SYSTEM SENSOR PROTEIN"/>
    <property type="match status" value="1"/>
</dbReference>
<feature type="domain" description="PAS" evidence="14">
    <location>
        <begin position="41"/>
        <end position="75"/>
    </location>
</feature>
<evidence type="ECO:0000256" key="3">
    <source>
        <dbReference type="ARBA" id="ARBA00022553"/>
    </source>
</evidence>
<keyword evidence="5" id="KW-0288">FMN</keyword>
<protein>
    <recommendedName>
        <fullName evidence="2">histidine kinase</fullName>
        <ecNumber evidence="2">2.7.13.3</ecNumber>
    </recommendedName>
</protein>
<keyword evidence="8" id="KW-0547">Nucleotide-binding</keyword>
<evidence type="ECO:0000256" key="9">
    <source>
        <dbReference type="ARBA" id="ARBA00022777"/>
    </source>
</evidence>
<dbReference type="InterPro" id="IPR000014">
    <property type="entry name" value="PAS"/>
</dbReference>
<dbReference type="EMBL" id="JAPFQI010000006">
    <property type="protein sequence ID" value="MCW8086090.1"/>
    <property type="molecule type" value="Genomic_DNA"/>
</dbReference>
<dbReference type="Gene3D" id="3.30.450.20">
    <property type="entry name" value="PAS domain"/>
    <property type="match status" value="1"/>
</dbReference>
<dbReference type="PROSITE" id="PS50109">
    <property type="entry name" value="HIS_KIN"/>
    <property type="match status" value="1"/>
</dbReference>
<keyword evidence="10" id="KW-0067">ATP-binding</keyword>
<evidence type="ECO:0000256" key="10">
    <source>
        <dbReference type="ARBA" id="ARBA00022840"/>
    </source>
</evidence>
<dbReference type="EC" id="2.7.13.3" evidence="2"/>
<keyword evidence="9" id="KW-0418">Kinase</keyword>
<evidence type="ECO:0000259" key="13">
    <source>
        <dbReference type="PROSITE" id="PS50109"/>
    </source>
</evidence>
<evidence type="ECO:0000256" key="6">
    <source>
        <dbReference type="ARBA" id="ARBA00022679"/>
    </source>
</evidence>
<feature type="region of interest" description="Disordered" evidence="12">
    <location>
        <begin position="382"/>
        <end position="405"/>
    </location>
</feature>
<evidence type="ECO:0000256" key="5">
    <source>
        <dbReference type="ARBA" id="ARBA00022643"/>
    </source>
</evidence>
<dbReference type="InterPro" id="IPR005467">
    <property type="entry name" value="His_kinase_dom"/>
</dbReference>
<gene>
    <name evidence="16" type="ORF">OF850_10660</name>
</gene>
<dbReference type="InterPro" id="IPR035965">
    <property type="entry name" value="PAS-like_dom_sf"/>
</dbReference>
<feature type="compositionally biased region" description="Basic and acidic residues" evidence="12">
    <location>
        <begin position="391"/>
        <end position="405"/>
    </location>
</feature>
<dbReference type="SUPFAM" id="SSF55874">
    <property type="entry name" value="ATPase domain of HSP90 chaperone/DNA topoisomerase II/histidine kinase"/>
    <property type="match status" value="1"/>
</dbReference>
<dbReference type="InterPro" id="IPR000700">
    <property type="entry name" value="PAS-assoc_C"/>
</dbReference>
<dbReference type="PANTHER" id="PTHR41523:SF8">
    <property type="entry name" value="ETHYLENE RESPONSE SENSOR PROTEIN"/>
    <property type="match status" value="1"/>
</dbReference>
<sequence length="405" mass="44441">MNEFEEGLEGTPARTASEHHLEQVRQRGGVFVEAVRVTRMPMVVTDATLPGNPITFVNPAFVQLSGYALEDLLGQDPHFMNGAGTDPEAIAEYEAAMSEGRDATLEILQYRKDGSSFRAMLFATPLDDGQGHVTNHFLSYLDITRRYDAEEALRALTVDLEQRVSERTLNLEAANAALQRAGAEREMLLVEVNHRAKNSLLIGASLLLLQGRRQADPAVRSLFEESAERLNAMARVHDMLSRSEQAQRVDVATYVSELCEALKSLTGGDERISLKVRAEEDILVDADTAFPIGIVLTELITNAVKYAFPHARSGMILVQAKRSRPGHVEIVVRDNGVGMTNYREGSLGYGLVRSLIKQIGGELDVQGDAGVTVTIGFSDASRLPRPTQAETSRETQVPREQGEVN</sequence>
<dbReference type="Pfam" id="PF07568">
    <property type="entry name" value="HisKA_2"/>
    <property type="match status" value="1"/>
</dbReference>
<evidence type="ECO:0000256" key="7">
    <source>
        <dbReference type="ARBA" id="ARBA00022737"/>
    </source>
</evidence>
<proteinExistence type="predicted"/>
<dbReference type="SMART" id="SM00387">
    <property type="entry name" value="HATPase_c"/>
    <property type="match status" value="1"/>
</dbReference>
<feature type="region of interest" description="Disordered" evidence="12">
    <location>
        <begin position="1"/>
        <end position="22"/>
    </location>
</feature>
<keyword evidence="11" id="KW-0843">Virulence</keyword>
<dbReference type="CDD" id="cd00130">
    <property type="entry name" value="PAS"/>
    <property type="match status" value="1"/>
</dbReference>
<keyword evidence="7" id="KW-0677">Repeat</keyword>
<evidence type="ECO:0000256" key="12">
    <source>
        <dbReference type="SAM" id="MobiDB-lite"/>
    </source>
</evidence>
<feature type="domain" description="Histidine kinase" evidence="13">
    <location>
        <begin position="191"/>
        <end position="387"/>
    </location>
</feature>
<dbReference type="SMART" id="SM00911">
    <property type="entry name" value="HWE_HK"/>
    <property type="match status" value="1"/>
</dbReference>
<evidence type="ECO:0000256" key="11">
    <source>
        <dbReference type="ARBA" id="ARBA00023026"/>
    </source>
</evidence>
<comment type="catalytic activity">
    <reaction evidence="1">
        <text>ATP + protein L-histidine = ADP + protein N-phospho-L-histidine.</text>
        <dbReference type="EC" id="2.7.13.3"/>
    </reaction>
</comment>
<evidence type="ECO:0000256" key="2">
    <source>
        <dbReference type="ARBA" id="ARBA00012438"/>
    </source>
</evidence>
<evidence type="ECO:0000259" key="14">
    <source>
        <dbReference type="PROSITE" id="PS50112"/>
    </source>
</evidence>
<dbReference type="Pfam" id="PF02518">
    <property type="entry name" value="HATPase_c"/>
    <property type="match status" value="1"/>
</dbReference>
<evidence type="ECO:0000256" key="4">
    <source>
        <dbReference type="ARBA" id="ARBA00022630"/>
    </source>
</evidence>
<dbReference type="SUPFAM" id="SSF55785">
    <property type="entry name" value="PYP-like sensor domain (PAS domain)"/>
    <property type="match status" value="1"/>
</dbReference>
<dbReference type="NCBIfam" id="TIGR00229">
    <property type="entry name" value="sensory_box"/>
    <property type="match status" value="1"/>
</dbReference>
<keyword evidence="3" id="KW-0597">Phosphoprotein</keyword>
<evidence type="ECO:0000259" key="15">
    <source>
        <dbReference type="PROSITE" id="PS50113"/>
    </source>
</evidence>
<accession>A0ABT3NVB3</accession>
<organism evidence="16 17">
    <name type="scientific">Sabulicella glaciei</name>
    <dbReference type="NCBI Taxonomy" id="2984948"/>
    <lineage>
        <taxon>Bacteria</taxon>
        <taxon>Pseudomonadati</taxon>
        <taxon>Pseudomonadota</taxon>
        <taxon>Alphaproteobacteria</taxon>
        <taxon>Acetobacterales</taxon>
        <taxon>Acetobacteraceae</taxon>
        <taxon>Sabulicella</taxon>
    </lineage>
</organism>
<dbReference type="Pfam" id="PF13426">
    <property type="entry name" value="PAS_9"/>
    <property type="match status" value="1"/>
</dbReference>
<dbReference type="PROSITE" id="PS50113">
    <property type="entry name" value="PAC"/>
    <property type="match status" value="1"/>
</dbReference>
<dbReference type="Gene3D" id="3.30.565.10">
    <property type="entry name" value="Histidine kinase-like ATPase, C-terminal domain"/>
    <property type="match status" value="1"/>
</dbReference>
<evidence type="ECO:0000256" key="1">
    <source>
        <dbReference type="ARBA" id="ARBA00000085"/>
    </source>
</evidence>
<comment type="caution">
    <text evidence="16">The sequence shown here is derived from an EMBL/GenBank/DDBJ whole genome shotgun (WGS) entry which is preliminary data.</text>
</comment>